<dbReference type="InterPro" id="IPR042100">
    <property type="entry name" value="Bug_dom1"/>
</dbReference>
<dbReference type="Gene3D" id="3.40.190.150">
    <property type="entry name" value="Bordetella uptake gene, domain 1"/>
    <property type="match status" value="1"/>
</dbReference>
<evidence type="ECO:0000256" key="3">
    <source>
        <dbReference type="SAM" id="SignalP"/>
    </source>
</evidence>
<protein>
    <submittedName>
        <fullName evidence="4">Tricarboxylate transport protein TctC</fullName>
    </submittedName>
</protein>
<feature type="signal peptide" evidence="3">
    <location>
        <begin position="1"/>
        <end position="26"/>
    </location>
</feature>
<accession>A0A921TBS9</accession>
<keyword evidence="5" id="KW-1185">Reference proteome</keyword>
<comment type="caution">
    <text evidence="4">The sequence shown here is derived from an EMBL/GenBank/DDBJ whole genome shotgun (WGS) entry which is preliminary data.</text>
</comment>
<dbReference type="Proteomes" id="UP000698242">
    <property type="component" value="Unassembled WGS sequence"/>
</dbReference>
<dbReference type="InterPro" id="IPR005064">
    <property type="entry name" value="BUG"/>
</dbReference>
<feature type="region of interest" description="Disordered" evidence="2">
    <location>
        <begin position="32"/>
        <end position="70"/>
    </location>
</feature>
<dbReference type="EMBL" id="APKE01000035">
    <property type="protein sequence ID" value="KAF0674773.1"/>
    <property type="molecule type" value="Genomic_DNA"/>
</dbReference>
<feature type="chain" id="PRO_5037713755" evidence="3">
    <location>
        <begin position="27"/>
        <end position="401"/>
    </location>
</feature>
<organism evidence="4 5">
    <name type="scientific">Profundibacterium mesophilum KAUST100406-0324</name>
    <dbReference type="NCBI Taxonomy" id="1037889"/>
    <lineage>
        <taxon>Bacteria</taxon>
        <taxon>Pseudomonadati</taxon>
        <taxon>Pseudomonadota</taxon>
        <taxon>Alphaproteobacteria</taxon>
        <taxon>Rhodobacterales</taxon>
        <taxon>Roseobacteraceae</taxon>
        <taxon>Profundibacterium</taxon>
    </lineage>
</organism>
<dbReference type="RefSeq" id="WP_159966365.1">
    <property type="nucleotide sequence ID" value="NZ_APKE01000035.1"/>
</dbReference>
<evidence type="ECO:0000313" key="4">
    <source>
        <dbReference type="EMBL" id="KAF0674773.1"/>
    </source>
</evidence>
<dbReference type="Gene3D" id="3.40.190.10">
    <property type="entry name" value="Periplasmic binding protein-like II"/>
    <property type="match status" value="1"/>
</dbReference>
<evidence type="ECO:0000256" key="1">
    <source>
        <dbReference type="ARBA" id="ARBA00006987"/>
    </source>
</evidence>
<keyword evidence="3" id="KW-0732">Signal</keyword>
<evidence type="ECO:0000313" key="5">
    <source>
        <dbReference type="Proteomes" id="UP000698242"/>
    </source>
</evidence>
<gene>
    <name evidence="4" type="ORF">PMES_02849</name>
</gene>
<sequence>MTKAASERPRRRMTLVGIAMAGMTLAASLPTRTAAAGPEAPGKPVIGATLGAAAPGHDTQEETERGQPLPPGAIEFVIPFTETGGSARWANFYARMLSEALDDPPRQVLVRYRPGGGSTLGANWFSAQAGRGADLLFGTSAQTQFSYLLGDPRAQYDYAGWRPLLASGTGGLIYGNAALARAFAADPTILREVPVRYGAVSATGLDLLALLALDLLGVQITDPFKFESRAETRRAFLDGDTDLDFQTVPAFQRQTGGRKGTRGNALMTFGTLEANGEIGRDPLLPEVPTVLEICDALPECTPDGAGWDAWRAFLIGGLAAQKMLFAPEDAPTEVIEEYEAAFAAMVAEDDFEAKAFEAIDPYPQLAGADAQTALDAITELTPEARVFVRDWLEQRYGVIIE</sequence>
<dbReference type="OrthoDB" id="9780943at2"/>
<comment type="similarity">
    <text evidence="1">Belongs to the UPF0065 (bug) family.</text>
</comment>
<name>A0A921TBS9_9RHOB</name>
<dbReference type="PANTHER" id="PTHR42928">
    <property type="entry name" value="TRICARBOXYLATE-BINDING PROTEIN"/>
    <property type="match status" value="1"/>
</dbReference>
<proteinExistence type="inferred from homology"/>
<dbReference type="AlphaFoldDB" id="A0A921TBS9"/>
<reference evidence="4" key="1">
    <citation type="submission" date="2013-03" db="EMBL/GenBank/DDBJ databases">
        <title>Genome Sequence of the Profundibacterium mesophilum strain KAUST100406-0324T from Red Sea, a novel genus in the family Rhodobacteraceae.</title>
        <authorList>
            <person name="Essack M."/>
            <person name="Alam I."/>
            <person name="Lafi F."/>
            <person name="Alawi W."/>
            <person name="Kamanu F."/>
            <person name="Al-Suwailem A."/>
            <person name="Lee O.O."/>
            <person name="Xu Y."/>
            <person name="Bajic V."/>
            <person name="Qian P.-Y."/>
            <person name="Archer J."/>
        </authorList>
    </citation>
    <scope>NUCLEOTIDE SEQUENCE</scope>
    <source>
        <strain evidence="4">KAUST100406-0324</strain>
    </source>
</reference>
<dbReference type="PANTHER" id="PTHR42928:SF5">
    <property type="entry name" value="BLR1237 PROTEIN"/>
    <property type="match status" value="1"/>
</dbReference>
<evidence type="ECO:0000256" key="2">
    <source>
        <dbReference type="SAM" id="MobiDB-lite"/>
    </source>
</evidence>